<evidence type="ECO:0000313" key="3">
    <source>
        <dbReference type="Proteomes" id="UP000584824"/>
    </source>
</evidence>
<proteinExistence type="predicted"/>
<protein>
    <submittedName>
        <fullName evidence="2">Uncharacterized protein</fullName>
    </submittedName>
</protein>
<evidence type="ECO:0000313" key="2">
    <source>
        <dbReference type="EMBL" id="MBB4103560.1"/>
    </source>
</evidence>
<comment type="caution">
    <text evidence="2">The sequence shown here is derived from an EMBL/GenBank/DDBJ whole genome shotgun (WGS) entry which is preliminary data.</text>
</comment>
<dbReference type="EMBL" id="JACIDU010000007">
    <property type="protein sequence ID" value="MBB4103560.1"/>
    <property type="molecule type" value="Genomic_DNA"/>
</dbReference>
<dbReference type="RefSeq" id="WP_183792200.1">
    <property type="nucleotide sequence ID" value="NZ_JACIDU010000007.1"/>
</dbReference>
<name>A0A7W6K1P0_9HYPH</name>
<keyword evidence="3" id="KW-1185">Reference proteome</keyword>
<organism evidence="2 3">
    <name type="scientific">Allorhizobium borbori</name>
    <dbReference type="NCBI Taxonomy" id="485907"/>
    <lineage>
        <taxon>Bacteria</taxon>
        <taxon>Pseudomonadati</taxon>
        <taxon>Pseudomonadota</taxon>
        <taxon>Alphaproteobacteria</taxon>
        <taxon>Hyphomicrobiales</taxon>
        <taxon>Rhizobiaceae</taxon>
        <taxon>Rhizobium/Agrobacterium group</taxon>
        <taxon>Allorhizobium</taxon>
    </lineage>
</organism>
<evidence type="ECO:0000256" key="1">
    <source>
        <dbReference type="SAM" id="MobiDB-lite"/>
    </source>
</evidence>
<gene>
    <name evidence="2" type="ORF">GGQ66_002118</name>
</gene>
<reference evidence="2 3" key="1">
    <citation type="submission" date="2020-08" db="EMBL/GenBank/DDBJ databases">
        <title>Genomic Encyclopedia of Type Strains, Phase IV (KMG-IV): sequencing the most valuable type-strain genomes for metagenomic binning, comparative biology and taxonomic classification.</title>
        <authorList>
            <person name="Goeker M."/>
        </authorList>
    </citation>
    <scope>NUCLEOTIDE SEQUENCE [LARGE SCALE GENOMIC DNA]</scope>
    <source>
        <strain evidence="2 3">DSM 26385</strain>
    </source>
</reference>
<sequence length="205" mass="24387">MKLTERQGVIMERLIEAMETDIALPVRLGPKAFGSSMPEYIHTAEEVRELRQEDQRKTGGFRNRENEAAERRRTERKARCSRERVSQMEQAFSWVLTHVQNEDHRKALLAYAEVKARRWQWERYVSNRNKRNPQKRAWVRQNTYRWILKALQAIDAQMPNFDALLLDQATLPMRQIEPENTGKSIRSDLRSWMSPDGKPSYRRTM</sequence>
<accession>A0A7W6K1P0</accession>
<dbReference type="AlphaFoldDB" id="A0A7W6K1P0"/>
<dbReference type="Proteomes" id="UP000584824">
    <property type="component" value="Unassembled WGS sequence"/>
</dbReference>
<feature type="region of interest" description="Disordered" evidence="1">
    <location>
        <begin position="186"/>
        <end position="205"/>
    </location>
</feature>
<feature type="region of interest" description="Disordered" evidence="1">
    <location>
        <begin position="50"/>
        <end position="75"/>
    </location>
</feature>